<dbReference type="KEGG" id="tet:TTHERM_000247059"/>
<reference evidence="2" key="1">
    <citation type="journal article" date="2006" name="PLoS Biol.">
        <title>Macronuclear genome sequence of the ciliate Tetrahymena thermophila, a model eukaryote.</title>
        <authorList>
            <person name="Eisen J.A."/>
            <person name="Coyne R.S."/>
            <person name="Wu M."/>
            <person name="Wu D."/>
            <person name="Thiagarajan M."/>
            <person name="Wortman J.R."/>
            <person name="Badger J.H."/>
            <person name="Ren Q."/>
            <person name="Amedeo P."/>
            <person name="Jones K.M."/>
            <person name="Tallon L.J."/>
            <person name="Delcher A.L."/>
            <person name="Salzberg S.L."/>
            <person name="Silva J.C."/>
            <person name="Haas B.J."/>
            <person name="Majoros W.H."/>
            <person name="Farzad M."/>
            <person name="Carlton J.M."/>
            <person name="Smith R.K. Jr."/>
            <person name="Garg J."/>
            <person name="Pearlman R.E."/>
            <person name="Karrer K.M."/>
            <person name="Sun L."/>
            <person name="Manning G."/>
            <person name="Elde N.C."/>
            <person name="Turkewitz A.P."/>
            <person name="Asai D.J."/>
            <person name="Wilkes D.E."/>
            <person name="Wang Y."/>
            <person name="Cai H."/>
            <person name="Collins K."/>
            <person name="Stewart B.A."/>
            <person name="Lee S.R."/>
            <person name="Wilamowska K."/>
            <person name="Weinberg Z."/>
            <person name="Ruzzo W.L."/>
            <person name="Wloga D."/>
            <person name="Gaertig J."/>
            <person name="Frankel J."/>
            <person name="Tsao C.-C."/>
            <person name="Gorovsky M.A."/>
            <person name="Keeling P.J."/>
            <person name="Waller R.F."/>
            <person name="Patron N.J."/>
            <person name="Cherry J.M."/>
            <person name="Stover N.A."/>
            <person name="Krieger C.J."/>
            <person name="del Toro C."/>
            <person name="Ryder H.F."/>
            <person name="Williamson S.C."/>
            <person name="Barbeau R.A."/>
            <person name="Hamilton E.P."/>
            <person name="Orias E."/>
        </authorList>
    </citation>
    <scope>NUCLEOTIDE SEQUENCE [LARGE SCALE GENOMIC DNA]</scope>
    <source>
        <strain evidence="2">SB210</strain>
    </source>
</reference>
<dbReference type="AlphaFoldDB" id="W7XDW7"/>
<protein>
    <submittedName>
        <fullName evidence="1">Uncharacterized protein</fullName>
    </submittedName>
</protein>
<dbReference type="RefSeq" id="XP_012655397.1">
    <property type="nucleotide sequence ID" value="XM_012799943.1"/>
</dbReference>
<evidence type="ECO:0000313" key="2">
    <source>
        <dbReference type="Proteomes" id="UP000009168"/>
    </source>
</evidence>
<name>W7XDW7_TETTS</name>
<dbReference type="InParanoid" id="W7XDW7"/>
<dbReference type="Proteomes" id="UP000009168">
    <property type="component" value="Unassembled WGS sequence"/>
</dbReference>
<gene>
    <name evidence="1" type="ORF">TTHERM_000247059</name>
</gene>
<sequence>MIIDLSYIDHIQYIYSQLECCFIQNQIIYENIFFQLILNLSFFQCQRVKTLFHFDQVEGTHKFESLPYLYFFNNTMKTQYQKKDQKTVQIINKTYSYTKLDKIHELINKIFIQMQLK</sequence>
<evidence type="ECO:0000313" key="1">
    <source>
        <dbReference type="EMBL" id="EWS72086.1"/>
    </source>
</evidence>
<dbReference type="EMBL" id="GG662474">
    <property type="protein sequence ID" value="EWS72086.1"/>
    <property type="molecule type" value="Genomic_DNA"/>
</dbReference>
<accession>W7XDW7</accession>
<keyword evidence="2" id="KW-1185">Reference proteome</keyword>
<organism evidence="1 2">
    <name type="scientific">Tetrahymena thermophila (strain SB210)</name>
    <dbReference type="NCBI Taxonomy" id="312017"/>
    <lineage>
        <taxon>Eukaryota</taxon>
        <taxon>Sar</taxon>
        <taxon>Alveolata</taxon>
        <taxon>Ciliophora</taxon>
        <taxon>Intramacronucleata</taxon>
        <taxon>Oligohymenophorea</taxon>
        <taxon>Hymenostomatida</taxon>
        <taxon>Tetrahymenina</taxon>
        <taxon>Tetrahymenidae</taxon>
        <taxon>Tetrahymena</taxon>
    </lineage>
</organism>
<dbReference type="GeneID" id="24438010"/>
<proteinExistence type="predicted"/>